<dbReference type="InterPro" id="IPR027417">
    <property type="entry name" value="P-loop_NTPase"/>
</dbReference>
<feature type="domain" description="RDRP core" evidence="2">
    <location>
        <begin position="58"/>
        <end position="539"/>
    </location>
</feature>
<proteinExistence type="inferred from homology"/>
<gene>
    <name evidence="3" type="ORF">GGX14DRAFT_483476</name>
</gene>
<protein>
    <recommendedName>
        <fullName evidence="1">RNA-dependent RNA polymerase</fullName>
        <ecNumber evidence="1">2.7.7.48</ecNumber>
    </recommendedName>
</protein>
<dbReference type="PANTHER" id="PTHR23079">
    <property type="entry name" value="RNA-DEPENDENT RNA POLYMERASE"/>
    <property type="match status" value="1"/>
</dbReference>
<dbReference type="Proteomes" id="UP001219525">
    <property type="component" value="Unassembled WGS sequence"/>
</dbReference>
<reference evidence="3" key="1">
    <citation type="submission" date="2023-03" db="EMBL/GenBank/DDBJ databases">
        <title>Massive genome expansion in bonnet fungi (Mycena s.s.) driven by repeated elements and novel gene families across ecological guilds.</title>
        <authorList>
            <consortium name="Lawrence Berkeley National Laboratory"/>
            <person name="Harder C.B."/>
            <person name="Miyauchi S."/>
            <person name="Viragh M."/>
            <person name="Kuo A."/>
            <person name="Thoen E."/>
            <person name="Andreopoulos B."/>
            <person name="Lu D."/>
            <person name="Skrede I."/>
            <person name="Drula E."/>
            <person name="Henrissat B."/>
            <person name="Morin E."/>
            <person name="Kohler A."/>
            <person name="Barry K."/>
            <person name="LaButti K."/>
            <person name="Morin E."/>
            <person name="Salamov A."/>
            <person name="Lipzen A."/>
            <person name="Mereny Z."/>
            <person name="Hegedus B."/>
            <person name="Baldrian P."/>
            <person name="Stursova M."/>
            <person name="Weitz H."/>
            <person name="Taylor A."/>
            <person name="Grigoriev I.V."/>
            <person name="Nagy L.G."/>
            <person name="Martin F."/>
            <person name="Kauserud H."/>
        </authorList>
    </citation>
    <scope>NUCLEOTIDE SEQUENCE</scope>
    <source>
        <strain evidence="3">9144</strain>
    </source>
</reference>
<name>A0AAD6ULP1_9AGAR</name>
<comment type="catalytic activity">
    <reaction evidence="1">
        <text>RNA(n) + a ribonucleoside 5'-triphosphate = RNA(n+1) + diphosphate</text>
        <dbReference type="Rhea" id="RHEA:21248"/>
        <dbReference type="Rhea" id="RHEA-COMP:14527"/>
        <dbReference type="Rhea" id="RHEA-COMP:17342"/>
        <dbReference type="ChEBI" id="CHEBI:33019"/>
        <dbReference type="ChEBI" id="CHEBI:61557"/>
        <dbReference type="ChEBI" id="CHEBI:140395"/>
        <dbReference type="EC" id="2.7.7.48"/>
    </reaction>
</comment>
<dbReference type="AlphaFoldDB" id="A0AAD6ULP1"/>
<dbReference type="EC" id="2.7.7.48" evidence="1"/>
<comment type="similarity">
    <text evidence="1">Belongs to the RdRP family.</text>
</comment>
<comment type="caution">
    <text evidence="3">The sequence shown here is derived from an EMBL/GenBank/DDBJ whole genome shotgun (WGS) entry which is preliminary data.</text>
</comment>
<keyword evidence="1" id="KW-0548">Nucleotidyltransferase</keyword>
<evidence type="ECO:0000259" key="2">
    <source>
        <dbReference type="Pfam" id="PF05183"/>
    </source>
</evidence>
<dbReference type="InterPro" id="IPR057596">
    <property type="entry name" value="RDRP_core"/>
</dbReference>
<evidence type="ECO:0000313" key="4">
    <source>
        <dbReference type="Proteomes" id="UP001219525"/>
    </source>
</evidence>
<dbReference type="GO" id="GO:0003723">
    <property type="term" value="F:RNA binding"/>
    <property type="evidence" value="ECO:0007669"/>
    <property type="project" value="UniProtKB-KW"/>
</dbReference>
<sequence length="1277" mass="144053">MAPITLRERPTQDDDTWKFSLPPGSFNVSPNAKHPSLWGKSIKFTEAAITFQMQELPNNRILQSDDRSKFILISFGDLRFPETPIKATGEYIFKVLKAGVFLNGVQYRFYHHSNSQLRSRSCFLREASADVDLDDRINRWGDFSRIMSAAKRAKRIGLLFSEAHLDYKLDPRHVKDIEDITSGDELFSDGCGLISKLLAVELAKRKKIIFRGVLMLHPKLDELRRTTPGENHLVHFRNSMKKFNATQNITFSVVDHSAPYSFGRLNNDIIVLLSSLGITDEKLLAKQDEYFQWIRDATTDVVHAVDFLSSMNEYPLAERVLLDGLDNHEVATKLRALQMREISSFKNTRNKDRSRMIVRKSRLIFGVCDPFGVLREGEVHIRITTARKGPSTPINTDVLVVRNPCLHPGDCLKLRAVHRPELSHLVDCIVFAGVAKPGHKAAPSMSSGGDLDGDKYFVCWDPDLVPNVVSESYDYPPNKEPPPRQVTRLDLANHFASYNNAGLARVAALHARWVKGSPLGALSTECQELNALHSQSVDGAAIKIPERLTTPPPPPGGEEAFIINRLASAGRAFAEEFTRDNRDTIVLPPEDKGAGTQLLVQLLQSSQSALSEYELFTLAFSLSRKLGMSREAFIPYLAHVDFGALTVTQKYAVSLALGLNENYEQYPFVWNSLVRSDILTPRDLYERCLNQPFSLQRLYSSRINGLGTFFYYLRMATNDFVRKLLILKTDDRFAVGVFMRGELPWDEEPEVNENVVVCSFMDKTSSNFSNYRPCTSGYRLHCSDTNFQLYDKNRGNTFIFMTRPPAASGAELAVSIAVQKISARVQKQVGRINRTPVTAIELHVISNRDRVAHQLFDMWFDHVPTETRVRRFERQAVPYHLNDIKDISEEEWLDPEKYPRWLKNTFHPRLSQNQFQPRLDTLSGLQLDEAMQFALKYHLEEETYWIFGHITSALPLRRAEVVKWIDTYPPLVFSLLQAYPPLDDCFLPEEISPLTTQILNNLIRSANSIGVAVLVALEKLSATIAGLPLAAYFDLLWLTAGSVRAQALVQEVLLVLNDRRLAHGDPADVARKYGDKHALAIAFDRAEEAFQECPCDEDGKPRKQRTAPAHTRLSYVEDEALCVKASIRIDAKSPVRLHSHVRLQAASKPDNRWIESIVLDGVVVQSMKGELKIELMHPPPPEMEEMDWNLYHAGSTATSKAMMEALLRLLVDRETSCRYYSIITGTDPESPTTLASSAAASLTAETYNDLNESQITAVETAHNPLCLVWGPPGELFG</sequence>
<keyword evidence="1" id="KW-0808">Transferase</keyword>
<accession>A0AAD6ULP1</accession>
<dbReference type="Gene3D" id="2.40.30.270">
    <property type="match status" value="1"/>
</dbReference>
<dbReference type="InterPro" id="IPR007855">
    <property type="entry name" value="RDRP"/>
</dbReference>
<organism evidence="3 4">
    <name type="scientific">Mycena pura</name>
    <dbReference type="NCBI Taxonomy" id="153505"/>
    <lineage>
        <taxon>Eukaryota</taxon>
        <taxon>Fungi</taxon>
        <taxon>Dikarya</taxon>
        <taxon>Basidiomycota</taxon>
        <taxon>Agaricomycotina</taxon>
        <taxon>Agaricomycetes</taxon>
        <taxon>Agaricomycetidae</taxon>
        <taxon>Agaricales</taxon>
        <taxon>Marasmiineae</taxon>
        <taxon>Mycenaceae</taxon>
        <taxon>Mycena</taxon>
    </lineage>
</organism>
<keyword evidence="4" id="KW-1185">Reference proteome</keyword>
<dbReference type="Pfam" id="PF05183">
    <property type="entry name" value="RdRP"/>
    <property type="match status" value="1"/>
</dbReference>
<dbReference type="PANTHER" id="PTHR23079:SF55">
    <property type="entry name" value="RNA-DIRECTED RNA POLYMERASE"/>
    <property type="match status" value="1"/>
</dbReference>
<dbReference type="GO" id="GO:0030422">
    <property type="term" value="P:siRNA processing"/>
    <property type="evidence" value="ECO:0007669"/>
    <property type="project" value="TreeGrafter"/>
</dbReference>
<evidence type="ECO:0000313" key="3">
    <source>
        <dbReference type="EMBL" id="KAJ7190269.1"/>
    </source>
</evidence>
<keyword evidence="1 3" id="KW-0696">RNA-directed RNA polymerase</keyword>
<keyword evidence="1" id="KW-0694">RNA-binding</keyword>
<evidence type="ECO:0000256" key="1">
    <source>
        <dbReference type="RuleBase" id="RU363098"/>
    </source>
</evidence>
<dbReference type="Gene3D" id="3.40.50.300">
    <property type="entry name" value="P-loop containing nucleotide triphosphate hydrolases"/>
    <property type="match status" value="1"/>
</dbReference>
<dbReference type="GO" id="GO:0003968">
    <property type="term" value="F:RNA-directed RNA polymerase activity"/>
    <property type="evidence" value="ECO:0007669"/>
    <property type="project" value="UniProtKB-KW"/>
</dbReference>
<dbReference type="EMBL" id="JARJCW010000153">
    <property type="protein sequence ID" value="KAJ7190269.1"/>
    <property type="molecule type" value="Genomic_DNA"/>
</dbReference>
<dbReference type="GO" id="GO:0031380">
    <property type="term" value="C:nuclear RNA-directed RNA polymerase complex"/>
    <property type="evidence" value="ECO:0007669"/>
    <property type="project" value="TreeGrafter"/>
</dbReference>